<accession>A0A850LIF7</accession>
<sequence>MIIFDFRLGRFEFVAQRESVPSRNLFSRPAPGEFIIDLPGVSLMVTYHKARVAAR</sequence>
<dbReference type="Proteomes" id="UP000565723">
    <property type="component" value="Unassembled WGS sequence"/>
</dbReference>
<organism evidence="1 2">
    <name type="scientific">Ruegeria pomeroyi</name>
    <dbReference type="NCBI Taxonomy" id="89184"/>
    <lineage>
        <taxon>Bacteria</taxon>
        <taxon>Pseudomonadati</taxon>
        <taxon>Pseudomonadota</taxon>
        <taxon>Alphaproteobacteria</taxon>
        <taxon>Rhodobacterales</taxon>
        <taxon>Roseobacteraceae</taxon>
        <taxon>Ruegeria</taxon>
    </lineage>
</organism>
<evidence type="ECO:0000313" key="1">
    <source>
        <dbReference type="EMBL" id="NVK97487.1"/>
    </source>
</evidence>
<comment type="caution">
    <text evidence="1">The sequence shown here is derived from an EMBL/GenBank/DDBJ whole genome shotgun (WGS) entry which is preliminary data.</text>
</comment>
<evidence type="ECO:0000313" key="2">
    <source>
        <dbReference type="Proteomes" id="UP000565723"/>
    </source>
</evidence>
<dbReference type="AlphaFoldDB" id="A0A850LIF7"/>
<protein>
    <submittedName>
        <fullName evidence="1">Uncharacterized protein</fullName>
    </submittedName>
</protein>
<dbReference type="RefSeq" id="WP_158454159.1">
    <property type="nucleotide sequence ID" value="NZ_CP076685.1"/>
</dbReference>
<reference evidence="1 2" key="1">
    <citation type="journal article" date="2020" name="Proc. Natl. Acad. Sci. U.S.A.">
        <title>Ecological drivers of bacterial community assembly in synthetic phycospheres.</title>
        <authorList>
            <person name="Fu H."/>
            <person name="Uchimiya M."/>
            <person name="Gore J."/>
            <person name="Moran M.A."/>
        </authorList>
    </citation>
    <scope>NUCLEOTIDE SEQUENCE [LARGE SCALE GENOMIC DNA]</scope>
    <source>
        <strain evidence="1">HF-Din03</strain>
    </source>
</reference>
<name>A0A850LIF7_9RHOB</name>
<gene>
    <name evidence="1" type="ORF">HW564_11195</name>
</gene>
<dbReference type="EMBL" id="JABXIY010000028">
    <property type="protein sequence ID" value="NVK97487.1"/>
    <property type="molecule type" value="Genomic_DNA"/>
</dbReference>
<proteinExistence type="predicted"/>